<dbReference type="Proteomes" id="UP000237144">
    <property type="component" value="Unassembled WGS sequence"/>
</dbReference>
<dbReference type="AlphaFoldDB" id="A0A2S5B2F4"/>
<keyword evidence="5 6" id="KW-0472">Membrane</keyword>
<keyword evidence="8" id="KW-1185">Reference proteome</keyword>
<evidence type="ECO:0000256" key="4">
    <source>
        <dbReference type="ARBA" id="ARBA00022989"/>
    </source>
</evidence>
<gene>
    <name evidence="7" type="ORF">BMF94_6038</name>
</gene>
<feature type="transmembrane region" description="Helical" evidence="6">
    <location>
        <begin position="130"/>
        <end position="148"/>
    </location>
</feature>
<proteinExistence type="inferred from homology"/>
<evidence type="ECO:0000256" key="3">
    <source>
        <dbReference type="ARBA" id="ARBA00022692"/>
    </source>
</evidence>
<name>A0A2S5B2F4_9BASI</name>
<feature type="transmembrane region" description="Helical" evidence="6">
    <location>
        <begin position="63"/>
        <end position="84"/>
    </location>
</feature>
<dbReference type="GO" id="GO:0015123">
    <property type="term" value="F:acetate transmembrane transporter activity"/>
    <property type="evidence" value="ECO:0007669"/>
    <property type="project" value="TreeGrafter"/>
</dbReference>
<dbReference type="GO" id="GO:0005886">
    <property type="term" value="C:plasma membrane"/>
    <property type="evidence" value="ECO:0007669"/>
    <property type="project" value="TreeGrafter"/>
</dbReference>
<evidence type="ECO:0000256" key="1">
    <source>
        <dbReference type="ARBA" id="ARBA00004141"/>
    </source>
</evidence>
<dbReference type="PANTHER" id="PTHR31123:SF4">
    <property type="entry name" value="PROTEIN ALCS"/>
    <property type="match status" value="1"/>
</dbReference>
<dbReference type="EMBL" id="PJQD01000095">
    <property type="protein sequence ID" value="POY70950.1"/>
    <property type="molecule type" value="Genomic_DNA"/>
</dbReference>
<dbReference type="InterPro" id="IPR051633">
    <property type="entry name" value="AceTr"/>
</dbReference>
<evidence type="ECO:0000256" key="2">
    <source>
        <dbReference type="ARBA" id="ARBA00005587"/>
    </source>
</evidence>
<accession>A0A2S5B2F4</accession>
<comment type="similarity">
    <text evidence="2">Belongs to the acetate uptake transporter (AceTr) (TC 2.A.96) family.</text>
</comment>
<evidence type="ECO:0000256" key="6">
    <source>
        <dbReference type="SAM" id="Phobius"/>
    </source>
</evidence>
<evidence type="ECO:0000313" key="8">
    <source>
        <dbReference type="Proteomes" id="UP000237144"/>
    </source>
</evidence>
<evidence type="ECO:0000256" key="5">
    <source>
        <dbReference type="ARBA" id="ARBA00023136"/>
    </source>
</evidence>
<dbReference type="PANTHER" id="PTHR31123">
    <property type="entry name" value="ACCUMULATION OF DYADS PROTEIN 2-RELATED"/>
    <property type="match status" value="1"/>
</dbReference>
<dbReference type="Pfam" id="PF01184">
    <property type="entry name" value="Gpr1_Fun34_YaaH"/>
    <property type="match status" value="1"/>
</dbReference>
<comment type="caution">
    <text evidence="7">The sequence shown here is derived from an EMBL/GenBank/DDBJ whole genome shotgun (WGS) entry which is preliminary data.</text>
</comment>
<sequence>MALRDGNRQKLETLLNETPEVRIVLKPYAPPAALGLAGFASSTFITSMWIAGWWGNGDSPGVFFPFVMMFGGLAQFLAGMWGFVARDTLVTVINTMWGSFWLSQGILYYLNAAGTVPPQSIHAHFPELAAWFIPLAAFTWSGAIAALVRDAILACCLFCLAIGSTIACCLFAYGDAVERGIKAAAYFWMLSSLLAWWRVTNYLIEEGYGPKSTAARFVPVFRTKHEQHAPLVVPGLGEPGVKRGMPGVI</sequence>
<feature type="transmembrane region" description="Helical" evidence="6">
    <location>
        <begin position="32"/>
        <end position="51"/>
    </location>
</feature>
<keyword evidence="4 6" id="KW-1133">Transmembrane helix</keyword>
<comment type="subcellular location">
    <subcellularLocation>
        <location evidence="1">Membrane</location>
        <topology evidence="1">Multi-pass membrane protein</topology>
    </subcellularLocation>
</comment>
<keyword evidence="3 6" id="KW-0812">Transmembrane</keyword>
<evidence type="ECO:0000313" key="7">
    <source>
        <dbReference type="EMBL" id="POY70950.1"/>
    </source>
</evidence>
<protein>
    <submittedName>
        <fullName evidence="7">Uncharacterized protein</fullName>
    </submittedName>
</protein>
<reference evidence="7 8" key="1">
    <citation type="journal article" date="2018" name="Front. Microbiol.">
        <title>Prospects for Fungal Bioremediation of Acidic Radioactive Waste Sites: Characterization and Genome Sequence of Rhodotorula taiwanensis MD1149.</title>
        <authorList>
            <person name="Tkavc R."/>
            <person name="Matrosova V.Y."/>
            <person name="Grichenko O.E."/>
            <person name="Gostincar C."/>
            <person name="Volpe R.P."/>
            <person name="Klimenkova P."/>
            <person name="Gaidamakova E.K."/>
            <person name="Zhou C.E."/>
            <person name="Stewart B.J."/>
            <person name="Lyman M.G."/>
            <person name="Malfatti S.A."/>
            <person name="Rubinfeld B."/>
            <person name="Courtot M."/>
            <person name="Singh J."/>
            <person name="Dalgard C.L."/>
            <person name="Hamilton T."/>
            <person name="Frey K.G."/>
            <person name="Gunde-Cimerman N."/>
            <person name="Dugan L."/>
            <person name="Daly M.J."/>
        </authorList>
    </citation>
    <scope>NUCLEOTIDE SEQUENCE [LARGE SCALE GENOMIC DNA]</scope>
    <source>
        <strain evidence="7 8">MD1149</strain>
    </source>
</reference>
<feature type="transmembrane region" description="Helical" evidence="6">
    <location>
        <begin position="155"/>
        <end position="173"/>
    </location>
</feature>
<dbReference type="InterPro" id="IPR000791">
    <property type="entry name" value="Gpr1/Fun34/SatP-like"/>
</dbReference>
<dbReference type="OrthoDB" id="3648309at2759"/>
<feature type="transmembrane region" description="Helical" evidence="6">
    <location>
        <begin position="91"/>
        <end position="110"/>
    </location>
</feature>
<organism evidence="7 8">
    <name type="scientific">Rhodotorula taiwanensis</name>
    <dbReference type="NCBI Taxonomy" id="741276"/>
    <lineage>
        <taxon>Eukaryota</taxon>
        <taxon>Fungi</taxon>
        <taxon>Dikarya</taxon>
        <taxon>Basidiomycota</taxon>
        <taxon>Pucciniomycotina</taxon>
        <taxon>Microbotryomycetes</taxon>
        <taxon>Sporidiobolales</taxon>
        <taxon>Sporidiobolaceae</taxon>
        <taxon>Rhodotorula</taxon>
    </lineage>
</organism>